<evidence type="ECO:0000313" key="2">
    <source>
        <dbReference type="EMBL" id="TCS63237.1"/>
    </source>
</evidence>
<reference evidence="2 3" key="1">
    <citation type="submission" date="2019-03" db="EMBL/GenBank/DDBJ databases">
        <title>Genomic Encyclopedia of Type Strains, Phase IV (KMG-IV): sequencing the most valuable type-strain genomes for metagenomic binning, comparative biology and taxonomic classification.</title>
        <authorList>
            <person name="Goeker M."/>
        </authorList>
    </citation>
    <scope>NUCLEOTIDE SEQUENCE [LARGE SCALE GENOMIC DNA]</scope>
    <source>
        <strain evidence="2 3">DSM 104836</strain>
    </source>
</reference>
<dbReference type="EMBL" id="SLZU01000007">
    <property type="protein sequence ID" value="TCS63237.1"/>
    <property type="molecule type" value="Genomic_DNA"/>
</dbReference>
<evidence type="ECO:0000259" key="1">
    <source>
        <dbReference type="Pfam" id="PF08818"/>
    </source>
</evidence>
<proteinExistence type="predicted"/>
<keyword evidence="3" id="KW-1185">Reference proteome</keyword>
<dbReference type="InterPro" id="IPR014922">
    <property type="entry name" value="YdhG-like"/>
</dbReference>
<protein>
    <submittedName>
        <fullName evidence="2">Uncharacterized protein DUF1801</fullName>
    </submittedName>
</protein>
<dbReference type="Pfam" id="PF08818">
    <property type="entry name" value="DUF1801"/>
    <property type="match status" value="1"/>
</dbReference>
<evidence type="ECO:0000313" key="3">
    <source>
        <dbReference type="Proteomes" id="UP000295696"/>
    </source>
</evidence>
<organism evidence="2 3">
    <name type="scientific">Primorskyibacter sedentarius</name>
    <dbReference type="NCBI Taxonomy" id="745311"/>
    <lineage>
        <taxon>Bacteria</taxon>
        <taxon>Pseudomonadati</taxon>
        <taxon>Pseudomonadota</taxon>
        <taxon>Alphaproteobacteria</taxon>
        <taxon>Rhodobacterales</taxon>
        <taxon>Roseobacteraceae</taxon>
        <taxon>Primorskyibacter</taxon>
    </lineage>
</organism>
<dbReference type="RefSeq" id="WP_132245061.1">
    <property type="nucleotide sequence ID" value="NZ_SLZU01000007.1"/>
</dbReference>
<dbReference type="AlphaFoldDB" id="A0A4R3JC57"/>
<accession>A0A4R3JC57</accession>
<feature type="domain" description="YdhG-like" evidence="1">
    <location>
        <begin position="27"/>
        <end position="128"/>
    </location>
</feature>
<dbReference type="Proteomes" id="UP000295696">
    <property type="component" value="Unassembled WGS sequence"/>
</dbReference>
<comment type="caution">
    <text evidence="2">The sequence shown here is derived from an EMBL/GenBank/DDBJ whole genome shotgun (WGS) entry which is preliminary data.</text>
</comment>
<dbReference type="SUPFAM" id="SSF159888">
    <property type="entry name" value="YdhG-like"/>
    <property type="match status" value="1"/>
</dbReference>
<dbReference type="OrthoDB" id="328972at2"/>
<name>A0A4R3JC57_9RHOB</name>
<gene>
    <name evidence="2" type="ORF">EDD52_10770</name>
</gene>
<sequence>MLQATPAFEDPEVARCFDGFPERARPYLVALRGLIFEAAADTPGVGPVFETLKWGQPAYLTAQTKAGSTIRLGVPKPGGVAIYTHCQTTLISDFRTLFPDAFSYEGNRAIHLDPDSELPAEKLRLFIVSALTYHLRQRGSKISTSGIKTVSGSRG</sequence>